<evidence type="ECO:0000313" key="1">
    <source>
        <dbReference type="EMBL" id="EGG50981.1"/>
    </source>
</evidence>
<dbReference type="EMBL" id="AFBR01000090">
    <property type="protein sequence ID" value="EGG50981.1"/>
    <property type="molecule type" value="Genomic_DNA"/>
</dbReference>
<gene>
    <name evidence="1" type="ORF">HMPREF9442_03036</name>
</gene>
<proteinExistence type="predicted"/>
<accession>F3QXU6</accession>
<sequence>MSCCCVLLLPFLMWQSSGEFQACEVDKLRLLRPLLRIFIGKMRHFAWNWYGIAIFA</sequence>
<dbReference type="AlphaFoldDB" id="F3QXU6"/>
<dbReference type="HOGENOM" id="CLU_3010187_0_0_10"/>
<dbReference type="Proteomes" id="UP000005546">
    <property type="component" value="Unassembled WGS sequence"/>
</dbReference>
<keyword evidence="2" id="KW-1185">Reference proteome</keyword>
<evidence type="ECO:0000313" key="2">
    <source>
        <dbReference type="Proteomes" id="UP000005546"/>
    </source>
</evidence>
<name>F3QXU6_9BACT</name>
<comment type="caution">
    <text evidence="1">The sequence shown here is derived from an EMBL/GenBank/DDBJ whole genome shotgun (WGS) entry which is preliminary data.</text>
</comment>
<organism evidence="1 2">
    <name type="scientific">Paraprevotella xylaniphila YIT 11841</name>
    <dbReference type="NCBI Taxonomy" id="762982"/>
    <lineage>
        <taxon>Bacteria</taxon>
        <taxon>Pseudomonadati</taxon>
        <taxon>Bacteroidota</taxon>
        <taxon>Bacteroidia</taxon>
        <taxon>Bacteroidales</taxon>
        <taxon>Prevotellaceae</taxon>
        <taxon>Paraprevotella</taxon>
    </lineage>
</organism>
<protein>
    <submittedName>
        <fullName evidence="1">Uncharacterized protein</fullName>
    </submittedName>
</protein>
<reference evidence="1 2" key="1">
    <citation type="submission" date="2011-02" db="EMBL/GenBank/DDBJ databases">
        <authorList>
            <person name="Weinstock G."/>
            <person name="Sodergren E."/>
            <person name="Clifton S."/>
            <person name="Fulton L."/>
            <person name="Fulton B."/>
            <person name="Courtney L."/>
            <person name="Fronick C."/>
            <person name="Harrison M."/>
            <person name="Strong C."/>
            <person name="Farmer C."/>
            <person name="Delahaunty K."/>
            <person name="Markovic C."/>
            <person name="Hall O."/>
            <person name="Minx P."/>
            <person name="Tomlinson C."/>
            <person name="Mitreva M."/>
            <person name="Hou S."/>
            <person name="Chen J."/>
            <person name="Wollam A."/>
            <person name="Pepin K.H."/>
            <person name="Johnson M."/>
            <person name="Bhonagiri V."/>
            <person name="Zhang X."/>
            <person name="Suruliraj S."/>
            <person name="Warren W."/>
            <person name="Chinwalla A."/>
            <person name="Mardis E.R."/>
            <person name="Wilson R.K."/>
        </authorList>
    </citation>
    <scope>NUCLEOTIDE SEQUENCE [LARGE SCALE GENOMIC DNA]</scope>
    <source>
        <strain evidence="1 2">YIT 11841</strain>
    </source>
</reference>
<dbReference type="STRING" id="762982.HMPREF9442_03036"/>